<keyword evidence="4" id="KW-1185">Reference proteome</keyword>
<evidence type="ECO:0000313" key="3">
    <source>
        <dbReference type="Ensembl" id="ENSEBUP00000023265.1"/>
    </source>
</evidence>
<accession>A0A8C4R3U6</accession>
<dbReference type="InterPro" id="IPR024610">
    <property type="entry name" value="ING_N_histone-binding"/>
</dbReference>
<sequence>MYRPGSPGGHGEAAAAGFVLAYLDCVESLPLDLQRTVSLLREIDHRAPRSPTGHAPIDHGQGEDQRRR</sequence>
<feature type="compositionally biased region" description="Basic and acidic residues" evidence="1">
    <location>
        <begin position="56"/>
        <end position="68"/>
    </location>
</feature>
<reference evidence="3" key="1">
    <citation type="submission" date="2025-08" db="UniProtKB">
        <authorList>
            <consortium name="Ensembl"/>
        </authorList>
    </citation>
    <scope>IDENTIFICATION</scope>
</reference>
<proteinExistence type="predicted"/>
<dbReference type="AlphaFoldDB" id="A0A8C4R3U6"/>
<name>A0A8C4R3U6_EPTBU</name>
<protein>
    <recommendedName>
        <fullName evidence="2">Inhibitor of growth protein N-terminal histone-binding domain-containing protein</fullName>
    </recommendedName>
</protein>
<feature type="region of interest" description="Disordered" evidence="1">
    <location>
        <begin position="44"/>
        <end position="68"/>
    </location>
</feature>
<dbReference type="Pfam" id="PF12998">
    <property type="entry name" value="ING"/>
    <property type="match status" value="1"/>
</dbReference>
<evidence type="ECO:0000256" key="1">
    <source>
        <dbReference type="SAM" id="MobiDB-lite"/>
    </source>
</evidence>
<dbReference type="Gene3D" id="6.10.140.1740">
    <property type="match status" value="1"/>
</dbReference>
<feature type="domain" description="Inhibitor of growth protein N-terminal histone-binding" evidence="2">
    <location>
        <begin position="21"/>
        <end position="46"/>
    </location>
</feature>
<reference evidence="3" key="2">
    <citation type="submission" date="2025-09" db="UniProtKB">
        <authorList>
            <consortium name="Ensembl"/>
        </authorList>
    </citation>
    <scope>IDENTIFICATION</scope>
</reference>
<evidence type="ECO:0000313" key="4">
    <source>
        <dbReference type="Proteomes" id="UP000694388"/>
    </source>
</evidence>
<dbReference type="Ensembl" id="ENSEBUT00000023842.1">
    <property type="protein sequence ID" value="ENSEBUP00000023265.1"/>
    <property type="gene ID" value="ENSEBUG00000014329.1"/>
</dbReference>
<organism evidence="3 4">
    <name type="scientific">Eptatretus burgeri</name>
    <name type="common">Inshore hagfish</name>
    <dbReference type="NCBI Taxonomy" id="7764"/>
    <lineage>
        <taxon>Eukaryota</taxon>
        <taxon>Metazoa</taxon>
        <taxon>Chordata</taxon>
        <taxon>Craniata</taxon>
        <taxon>Vertebrata</taxon>
        <taxon>Cyclostomata</taxon>
        <taxon>Myxini</taxon>
        <taxon>Myxiniformes</taxon>
        <taxon>Myxinidae</taxon>
        <taxon>Eptatretinae</taxon>
        <taxon>Eptatretus</taxon>
    </lineage>
</organism>
<dbReference type="Proteomes" id="UP000694388">
    <property type="component" value="Unplaced"/>
</dbReference>
<evidence type="ECO:0000259" key="2">
    <source>
        <dbReference type="Pfam" id="PF12998"/>
    </source>
</evidence>